<feature type="domain" description="SnoaL-like" evidence="1">
    <location>
        <begin position="13"/>
        <end position="109"/>
    </location>
</feature>
<proteinExistence type="predicted"/>
<keyword evidence="3" id="KW-1185">Reference proteome</keyword>
<name>A0A7I7Q252_9MYCO</name>
<accession>A0A7I7Q252</accession>
<dbReference type="RefSeq" id="WP_163788361.1">
    <property type="nucleotide sequence ID" value="NZ_AP022587.1"/>
</dbReference>
<dbReference type="KEGG" id="msto:MSTO_04160"/>
<evidence type="ECO:0000313" key="3">
    <source>
        <dbReference type="Proteomes" id="UP000467130"/>
    </source>
</evidence>
<dbReference type="InterPro" id="IPR037401">
    <property type="entry name" value="SnoaL-like"/>
</dbReference>
<dbReference type="SUPFAM" id="SSF54427">
    <property type="entry name" value="NTF2-like"/>
    <property type="match status" value="1"/>
</dbReference>
<dbReference type="InterPro" id="IPR032710">
    <property type="entry name" value="NTF2-like_dom_sf"/>
</dbReference>
<dbReference type="Gene3D" id="3.10.450.50">
    <property type="match status" value="1"/>
</dbReference>
<evidence type="ECO:0000313" key="2">
    <source>
        <dbReference type="EMBL" id="BBY20211.1"/>
    </source>
</evidence>
<dbReference type="EMBL" id="AP022587">
    <property type="protein sequence ID" value="BBY20211.1"/>
    <property type="molecule type" value="Genomic_DNA"/>
</dbReference>
<organism evidence="2 3">
    <name type="scientific">Mycobacterium stomatepiae</name>
    <dbReference type="NCBI Taxonomy" id="470076"/>
    <lineage>
        <taxon>Bacteria</taxon>
        <taxon>Bacillati</taxon>
        <taxon>Actinomycetota</taxon>
        <taxon>Actinomycetes</taxon>
        <taxon>Mycobacteriales</taxon>
        <taxon>Mycobacteriaceae</taxon>
        <taxon>Mycobacterium</taxon>
        <taxon>Mycobacterium simiae complex</taxon>
    </lineage>
</organism>
<reference evidence="2 3" key="1">
    <citation type="journal article" date="2019" name="Emerg. Microbes Infect.">
        <title>Comprehensive subspecies identification of 175 nontuberculous mycobacteria species based on 7547 genomic profiles.</title>
        <authorList>
            <person name="Matsumoto Y."/>
            <person name="Kinjo T."/>
            <person name="Motooka D."/>
            <person name="Nabeya D."/>
            <person name="Jung N."/>
            <person name="Uechi K."/>
            <person name="Horii T."/>
            <person name="Iida T."/>
            <person name="Fujita J."/>
            <person name="Nakamura S."/>
        </authorList>
    </citation>
    <scope>NUCLEOTIDE SEQUENCE [LARGE SCALE GENOMIC DNA]</scope>
    <source>
        <strain evidence="2 3">JCM 17783</strain>
    </source>
</reference>
<dbReference type="Proteomes" id="UP000467130">
    <property type="component" value="Chromosome"/>
</dbReference>
<evidence type="ECO:0000259" key="1">
    <source>
        <dbReference type="Pfam" id="PF12680"/>
    </source>
</evidence>
<dbReference type="AlphaFoldDB" id="A0A7I7Q252"/>
<protein>
    <recommendedName>
        <fullName evidence="1">SnoaL-like domain-containing protein</fullName>
    </recommendedName>
</protein>
<sequence length="122" mass="13709">MTELNHPQPQLVFDIVDTMDVDKLATLFAEGARVVFGNQAPYVGQEAIKRGAKDFFDTIAGLKHTLMRVWEVGDDTIAHVEATYQRKDGTEVSLPVATIYHTNGDGKIDDYRVFFDVTPIYM</sequence>
<dbReference type="Pfam" id="PF12680">
    <property type="entry name" value="SnoaL_2"/>
    <property type="match status" value="1"/>
</dbReference>
<gene>
    <name evidence="2" type="ORF">MSTO_04160</name>
</gene>